<evidence type="ECO:0000256" key="9">
    <source>
        <dbReference type="RuleBase" id="RU364130"/>
    </source>
</evidence>
<keyword evidence="7 9" id="KW-0238">DNA-binding</keyword>
<comment type="subunit">
    <text evidence="9">Component of the heterotrimeric canonical replication protein A complex (RPA).</text>
</comment>
<proteinExistence type="inferred from homology"/>
<comment type="subcellular location">
    <subcellularLocation>
        <location evidence="1 9">Nucleus</location>
    </subcellularLocation>
</comment>
<accession>F4RN34</accession>
<dbReference type="RefSeq" id="XP_007410467.1">
    <property type="nucleotide sequence ID" value="XM_007410405.1"/>
</dbReference>
<dbReference type="PANTHER" id="PTHR47165:SF4">
    <property type="entry name" value="OS03G0429900 PROTEIN"/>
    <property type="match status" value="1"/>
</dbReference>
<feature type="compositionally biased region" description="Polar residues" evidence="10">
    <location>
        <begin position="59"/>
        <end position="83"/>
    </location>
</feature>
<keyword evidence="8 9" id="KW-0539">Nucleus</keyword>
<dbReference type="CDD" id="cd04474">
    <property type="entry name" value="RPA1_DBD_A"/>
    <property type="match status" value="1"/>
</dbReference>
<dbReference type="Proteomes" id="UP000001072">
    <property type="component" value="Unassembled WGS sequence"/>
</dbReference>
<dbReference type="Pfam" id="PF16900">
    <property type="entry name" value="REPA_OB_2"/>
    <property type="match status" value="1"/>
</dbReference>
<dbReference type="GO" id="GO:0007004">
    <property type="term" value="P:telomere maintenance via telomerase"/>
    <property type="evidence" value="ECO:0007669"/>
    <property type="project" value="UniProtKB-ARBA"/>
</dbReference>
<reference evidence="16" key="1">
    <citation type="journal article" date="2011" name="Proc. Natl. Acad. Sci. U.S.A.">
        <title>Obligate biotrophy features unraveled by the genomic analysis of rust fungi.</title>
        <authorList>
            <person name="Duplessis S."/>
            <person name="Cuomo C.A."/>
            <person name="Lin Y.-C."/>
            <person name="Aerts A."/>
            <person name="Tisserant E."/>
            <person name="Veneault-Fourrey C."/>
            <person name="Joly D.L."/>
            <person name="Hacquard S."/>
            <person name="Amselem J."/>
            <person name="Cantarel B.L."/>
            <person name="Chiu R."/>
            <person name="Coutinho P.M."/>
            <person name="Feau N."/>
            <person name="Field M."/>
            <person name="Frey P."/>
            <person name="Gelhaye E."/>
            <person name="Goldberg J."/>
            <person name="Grabherr M.G."/>
            <person name="Kodira C.D."/>
            <person name="Kohler A."/>
            <person name="Kuees U."/>
            <person name="Lindquist E.A."/>
            <person name="Lucas S.M."/>
            <person name="Mago R."/>
            <person name="Mauceli E."/>
            <person name="Morin E."/>
            <person name="Murat C."/>
            <person name="Pangilinan J.L."/>
            <person name="Park R."/>
            <person name="Pearson M."/>
            <person name="Quesneville H."/>
            <person name="Rouhier N."/>
            <person name="Sakthikumar S."/>
            <person name="Salamov A.A."/>
            <person name="Schmutz J."/>
            <person name="Selles B."/>
            <person name="Shapiro H."/>
            <person name="Tanguay P."/>
            <person name="Tuskan G.A."/>
            <person name="Henrissat B."/>
            <person name="Van de Peer Y."/>
            <person name="Rouze P."/>
            <person name="Ellis J.G."/>
            <person name="Dodds P.N."/>
            <person name="Schein J.E."/>
            <person name="Zhong S."/>
            <person name="Hamelin R.C."/>
            <person name="Grigoriev I.V."/>
            <person name="Szabo L.J."/>
            <person name="Martin F."/>
        </authorList>
    </citation>
    <scope>NUCLEOTIDE SEQUENCE [LARGE SCALE GENOMIC DNA]</scope>
    <source>
        <strain evidence="16">98AG31 / pathotype 3-4-7</strain>
    </source>
</reference>
<keyword evidence="5 9" id="KW-0863">Zinc-finger</keyword>
<protein>
    <recommendedName>
        <fullName evidence="9">Replication protein A subunit</fullName>
    </recommendedName>
</protein>
<dbReference type="eggNOG" id="KOG0851">
    <property type="taxonomic scope" value="Eukaryota"/>
</dbReference>
<evidence type="ECO:0000256" key="10">
    <source>
        <dbReference type="SAM" id="MobiDB-lite"/>
    </source>
</evidence>
<dbReference type="FunFam" id="2.40.50.140:FF:000041">
    <property type="entry name" value="Replication protein A subunit"/>
    <property type="match status" value="1"/>
</dbReference>
<dbReference type="InterPro" id="IPR031657">
    <property type="entry name" value="REPA_OB_2"/>
</dbReference>
<feature type="region of interest" description="Disordered" evidence="10">
    <location>
        <begin position="51"/>
        <end position="83"/>
    </location>
</feature>
<dbReference type="GO" id="GO:0005662">
    <property type="term" value="C:DNA replication factor A complex"/>
    <property type="evidence" value="ECO:0007669"/>
    <property type="project" value="UniProtKB-ARBA"/>
</dbReference>
<dbReference type="FunCoup" id="F4RN34">
    <property type="interactions" value="689"/>
</dbReference>
<dbReference type="FunFam" id="2.40.50.140:FF:000090">
    <property type="entry name" value="Replication protein A subunit"/>
    <property type="match status" value="1"/>
</dbReference>
<dbReference type="EMBL" id="GL883109">
    <property type="protein sequence ID" value="EGG06229.1"/>
    <property type="molecule type" value="Genomic_DNA"/>
</dbReference>
<dbReference type="GO" id="GO:0006260">
    <property type="term" value="P:DNA replication"/>
    <property type="evidence" value="ECO:0007669"/>
    <property type="project" value="UniProtKB-KW"/>
</dbReference>
<dbReference type="SUPFAM" id="SSF50249">
    <property type="entry name" value="Nucleic acid-binding proteins"/>
    <property type="match status" value="4"/>
</dbReference>
<dbReference type="InterPro" id="IPR004365">
    <property type="entry name" value="NA-bd_OB_tRNA"/>
</dbReference>
<evidence type="ECO:0000256" key="1">
    <source>
        <dbReference type="ARBA" id="ARBA00004123"/>
    </source>
</evidence>
<evidence type="ECO:0000259" key="12">
    <source>
        <dbReference type="Pfam" id="PF04057"/>
    </source>
</evidence>
<feature type="domain" description="Replication factor-A protein 1 N-terminal" evidence="12">
    <location>
        <begin position="1"/>
        <end position="45"/>
    </location>
</feature>
<dbReference type="HOGENOM" id="CLU_012393_4_1_1"/>
<evidence type="ECO:0000256" key="2">
    <source>
        <dbReference type="ARBA" id="ARBA00005690"/>
    </source>
</evidence>
<dbReference type="NCBIfam" id="TIGR00617">
    <property type="entry name" value="rpa1"/>
    <property type="match status" value="1"/>
</dbReference>
<dbReference type="InterPro" id="IPR007199">
    <property type="entry name" value="Rep_factor-A_N"/>
</dbReference>
<evidence type="ECO:0000259" key="13">
    <source>
        <dbReference type="Pfam" id="PF08646"/>
    </source>
</evidence>
<keyword evidence="4 9" id="KW-0479">Metal-binding</keyword>
<dbReference type="OrthoDB" id="1751331at2759"/>
<dbReference type="InterPro" id="IPR004591">
    <property type="entry name" value="Rfa1"/>
</dbReference>
<evidence type="ECO:0000259" key="14">
    <source>
        <dbReference type="Pfam" id="PF16900"/>
    </source>
</evidence>
<comment type="function">
    <text evidence="9">As part of the replication protein A (RPA/RP-A), a single-stranded DNA-binding heterotrimeric complex, may play an essential role in DNA replication, recombination and repair. Binds and stabilizes single-stranded DNA intermediates, preventing complementary DNA reannealing and recruiting different proteins involved in DNA metabolism.</text>
</comment>
<organism evidence="16">
    <name type="scientific">Melampsora larici-populina (strain 98AG31 / pathotype 3-4-7)</name>
    <name type="common">Poplar leaf rust fungus</name>
    <dbReference type="NCBI Taxonomy" id="747676"/>
    <lineage>
        <taxon>Eukaryota</taxon>
        <taxon>Fungi</taxon>
        <taxon>Dikarya</taxon>
        <taxon>Basidiomycota</taxon>
        <taxon>Pucciniomycotina</taxon>
        <taxon>Pucciniomycetes</taxon>
        <taxon>Pucciniales</taxon>
        <taxon>Melampsoraceae</taxon>
        <taxon>Melampsora</taxon>
    </lineage>
</organism>
<evidence type="ECO:0000256" key="8">
    <source>
        <dbReference type="ARBA" id="ARBA00023242"/>
    </source>
</evidence>
<dbReference type="VEuPathDB" id="FungiDB:MELLADRAFT_74880"/>
<keyword evidence="6 9" id="KW-0862">Zinc</keyword>
<dbReference type="InterPro" id="IPR012340">
    <property type="entry name" value="NA-bd_OB-fold"/>
</dbReference>
<comment type="similarity">
    <text evidence="2 9">Belongs to the replication factor A protein 1 family.</text>
</comment>
<sequence length="525" mass="58914">MLSTQLNHLIDEGMLQRMCIVKLPSYTINMVGERRVVVLLTVEVIDIAKPEPTNEDTKPTITPSKPMVSNSNAKPSINASNRQGGPSVIPIMGLSPYSNKWRIKARVVQKSDIKHWHNARGEGKLFSVTFSDESGQIKATGFNDTVDQLYERLVVGDVFFVSRAKVSLAKKQFNTLPHDYEIMFENQTEVDECVDAGDIPLIQLNKYMQLGQLGEVEKDHVCDIVAVLKDAGELGQIVTKQTQREMSKRDITLVDQSAFSIRMTLWGKQAEDFNAPVESILAFQGVRVGDFQGRNLSMVSSSIMAINPEIPEAFDLRGWYDTEGATVAIQSHSGAGSVGMNNQAPITEDSLKTIVQVKQEELGQSEKGDYFNLRATVLFIKNETFSYPACPTERCNKKMVQDGDDEWKCEKCDKTYPAPDHRYLIQLTASDYSGVMYLSGFNEVGQILLGKTANELIQLQQEDEENFKRAILDATYRTWDFVCRAKREVYQDTPRTKYSIIRLGEVNWKEAGLGLADLITKNYGA</sequence>
<evidence type="ECO:0000259" key="11">
    <source>
        <dbReference type="Pfam" id="PF01336"/>
    </source>
</evidence>
<dbReference type="InterPro" id="IPR013955">
    <property type="entry name" value="Rep_factor-A_C"/>
</dbReference>
<dbReference type="Pfam" id="PF04057">
    <property type="entry name" value="Rep-A_N"/>
    <property type="match status" value="1"/>
</dbReference>
<feature type="domain" description="Replication factor A C-terminal" evidence="13">
    <location>
        <begin position="370"/>
        <end position="511"/>
    </location>
</feature>
<evidence type="ECO:0000256" key="3">
    <source>
        <dbReference type="ARBA" id="ARBA00022705"/>
    </source>
</evidence>
<name>F4RN34_MELLP</name>
<dbReference type="InterPro" id="IPR047192">
    <property type="entry name" value="Euk_RPA1_DBD_C"/>
</dbReference>
<evidence type="ECO:0000256" key="7">
    <source>
        <dbReference type="ARBA" id="ARBA00023125"/>
    </source>
</evidence>
<gene>
    <name evidence="15" type="ORF">MELLADRAFT_74880</name>
</gene>
<evidence type="ECO:0000313" key="16">
    <source>
        <dbReference type="Proteomes" id="UP000001072"/>
    </source>
</evidence>
<dbReference type="GeneID" id="18932603"/>
<evidence type="ECO:0000256" key="4">
    <source>
        <dbReference type="ARBA" id="ARBA00022723"/>
    </source>
</evidence>
<dbReference type="GO" id="GO:0006310">
    <property type="term" value="P:DNA recombination"/>
    <property type="evidence" value="ECO:0007669"/>
    <property type="project" value="InterPro"/>
</dbReference>
<dbReference type="GO" id="GO:0000781">
    <property type="term" value="C:chromosome, telomeric region"/>
    <property type="evidence" value="ECO:0007669"/>
    <property type="project" value="UniProtKB-ARBA"/>
</dbReference>
<dbReference type="FunFam" id="2.40.50.140:FF:000064">
    <property type="entry name" value="Replication protein A subunit"/>
    <property type="match status" value="1"/>
</dbReference>
<feature type="domain" description="Replication protein A OB" evidence="14">
    <location>
        <begin position="211"/>
        <end position="307"/>
    </location>
</feature>
<keyword evidence="16" id="KW-1185">Reference proteome</keyword>
<dbReference type="CDD" id="cd04476">
    <property type="entry name" value="RPA1_DBD_C"/>
    <property type="match status" value="1"/>
</dbReference>
<dbReference type="Gene3D" id="2.40.50.140">
    <property type="entry name" value="Nucleic acid-binding proteins"/>
    <property type="match status" value="4"/>
</dbReference>
<keyword evidence="3 9" id="KW-0235">DNA replication</keyword>
<evidence type="ECO:0000256" key="6">
    <source>
        <dbReference type="ARBA" id="ARBA00022833"/>
    </source>
</evidence>
<evidence type="ECO:0000313" key="15">
    <source>
        <dbReference type="EMBL" id="EGG06229.1"/>
    </source>
</evidence>
<dbReference type="Pfam" id="PF08646">
    <property type="entry name" value="Rep_fac-A_C"/>
    <property type="match status" value="1"/>
</dbReference>
<dbReference type="CDD" id="cd04475">
    <property type="entry name" value="RPA1_DBD_B"/>
    <property type="match status" value="1"/>
</dbReference>
<dbReference type="GO" id="GO:0003677">
    <property type="term" value="F:DNA binding"/>
    <property type="evidence" value="ECO:0007669"/>
    <property type="project" value="UniProtKB-KW"/>
</dbReference>
<evidence type="ECO:0000256" key="5">
    <source>
        <dbReference type="ARBA" id="ARBA00022771"/>
    </source>
</evidence>
<dbReference type="STRING" id="747676.F4RN34"/>
<feature type="domain" description="OB" evidence="11">
    <location>
        <begin position="101"/>
        <end position="182"/>
    </location>
</feature>
<dbReference type="Pfam" id="PF01336">
    <property type="entry name" value="tRNA_anti-codon"/>
    <property type="match status" value="1"/>
</dbReference>
<dbReference type="InParanoid" id="F4RN34"/>
<dbReference type="KEGG" id="mlr:MELLADRAFT_74880"/>
<dbReference type="AlphaFoldDB" id="F4RN34"/>
<dbReference type="GO" id="GO:0006281">
    <property type="term" value="P:DNA repair"/>
    <property type="evidence" value="ECO:0007669"/>
    <property type="project" value="InterPro"/>
</dbReference>
<dbReference type="GO" id="GO:0008270">
    <property type="term" value="F:zinc ion binding"/>
    <property type="evidence" value="ECO:0007669"/>
    <property type="project" value="UniProtKB-KW"/>
</dbReference>
<dbReference type="PANTHER" id="PTHR47165">
    <property type="entry name" value="OS03G0429900 PROTEIN"/>
    <property type="match status" value="1"/>
</dbReference>